<dbReference type="OrthoDB" id="2087436at2"/>
<comment type="caution">
    <text evidence="1">The sequence shown here is derived from an EMBL/GenBank/DDBJ whole genome shotgun (WGS) entry which is preliminary data.</text>
</comment>
<dbReference type="Proteomes" id="UP000245778">
    <property type="component" value="Unassembled WGS sequence"/>
</dbReference>
<dbReference type="GeneID" id="93230424"/>
<organism evidence="1 2">
    <name type="scientific">Intestinimonas butyriciproducens</name>
    <dbReference type="NCBI Taxonomy" id="1297617"/>
    <lineage>
        <taxon>Bacteria</taxon>
        <taxon>Bacillati</taxon>
        <taxon>Bacillota</taxon>
        <taxon>Clostridia</taxon>
        <taxon>Eubacteriales</taxon>
        <taxon>Intestinimonas</taxon>
    </lineage>
</organism>
<name>A0A2U1BIH5_9FIRM</name>
<dbReference type="RefSeq" id="WP_116722353.1">
    <property type="nucleotide sequence ID" value="NZ_CAMREZ010000015.1"/>
</dbReference>
<proteinExistence type="predicted"/>
<sequence length="104" mass="11375">MSLEAVQKVTETEQKARARKAEAVEQAKKLIADAERQGRERLSAAKAEADVQVKVMLTKAEESAAKHSEAVMEETRRSCDSLRQAAEGKLEDAAALIIRRVVGV</sequence>
<dbReference type="Gene3D" id="1.20.5.2950">
    <property type="match status" value="1"/>
</dbReference>
<evidence type="ECO:0000313" key="1">
    <source>
        <dbReference type="EMBL" id="PVY48462.1"/>
    </source>
</evidence>
<protein>
    <submittedName>
        <fullName evidence="1">V/A-type H+-transporting ATPase subunit G/H</fullName>
    </submittedName>
</protein>
<reference evidence="1 2" key="1">
    <citation type="submission" date="2018-04" db="EMBL/GenBank/DDBJ databases">
        <title>Genomic Encyclopedia of Type Strains, Phase IV (KMG-IV): sequencing the most valuable type-strain genomes for metagenomic binning, comparative biology and taxonomic classification.</title>
        <authorList>
            <person name="Goeker M."/>
        </authorList>
    </citation>
    <scope>NUCLEOTIDE SEQUENCE [LARGE SCALE GENOMIC DNA]</scope>
    <source>
        <strain evidence="1 2">DSM 26588</strain>
    </source>
</reference>
<dbReference type="EMBL" id="QEKK01000007">
    <property type="protein sequence ID" value="PVY48462.1"/>
    <property type="molecule type" value="Genomic_DNA"/>
</dbReference>
<dbReference type="AlphaFoldDB" id="A0A2U1BIH5"/>
<evidence type="ECO:0000313" key="2">
    <source>
        <dbReference type="Proteomes" id="UP000245778"/>
    </source>
</evidence>
<accession>A0A2U1BIH5</accession>
<gene>
    <name evidence="1" type="ORF">C7373_107212</name>
</gene>